<dbReference type="Proteomes" id="UP001333110">
    <property type="component" value="Unassembled WGS sequence"/>
</dbReference>
<keyword evidence="2" id="KW-1185">Reference proteome</keyword>
<name>A0AAN7NZY1_MYCAM</name>
<sequence>MSTLEKVHLETSVSMDKSIPQQVHLEASVGVHEAVLEHFKASLAVDKSMAQQGWRINHFPGQPVPMLDNLFSEVKFPSIQSKPPLAQPEAISSHPITCYLGEETDPHLSTISFQAKQPQFPQPLLIRLLL</sequence>
<dbReference type="AlphaFoldDB" id="A0AAN7NZY1"/>
<evidence type="ECO:0000313" key="1">
    <source>
        <dbReference type="EMBL" id="KAK4819548.1"/>
    </source>
</evidence>
<dbReference type="EMBL" id="JAUNZN010000006">
    <property type="protein sequence ID" value="KAK4819548.1"/>
    <property type="molecule type" value="Genomic_DNA"/>
</dbReference>
<organism evidence="1 2">
    <name type="scientific">Mycteria americana</name>
    <name type="common">Wood stork</name>
    <dbReference type="NCBI Taxonomy" id="33587"/>
    <lineage>
        <taxon>Eukaryota</taxon>
        <taxon>Metazoa</taxon>
        <taxon>Chordata</taxon>
        <taxon>Craniata</taxon>
        <taxon>Vertebrata</taxon>
        <taxon>Euteleostomi</taxon>
        <taxon>Archelosauria</taxon>
        <taxon>Archosauria</taxon>
        <taxon>Dinosauria</taxon>
        <taxon>Saurischia</taxon>
        <taxon>Theropoda</taxon>
        <taxon>Coelurosauria</taxon>
        <taxon>Aves</taxon>
        <taxon>Neognathae</taxon>
        <taxon>Neoaves</taxon>
        <taxon>Aequornithes</taxon>
        <taxon>Ciconiiformes</taxon>
        <taxon>Ciconiidae</taxon>
        <taxon>Mycteria</taxon>
    </lineage>
</organism>
<proteinExistence type="predicted"/>
<reference evidence="1 2" key="1">
    <citation type="journal article" date="2023" name="J. Hered.">
        <title>Chromosome-level genome of the wood stork (Mycteria americana) provides insight into avian chromosome evolution.</title>
        <authorList>
            <person name="Flamio R. Jr."/>
            <person name="Ramstad K.M."/>
        </authorList>
    </citation>
    <scope>NUCLEOTIDE SEQUENCE [LARGE SCALE GENOMIC DNA]</scope>
    <source>
        <strain evidence="1">JAX WOST 10</strain>
    </source>
</reference>
<accession>A0AAN7NZY1</accession>
<comment type="caution">
    <text evidence="1">The sequence shown here is derived from an EMBL/GenBank/DDBJ whole genome shotgun (WGS) entry which is preliminary data.</text>
</comment>
<gene>
    <name evidence="1" type="ORF">QYF61_007059</name>
</gene>
<protein>
    <submittedName>
        <fullName evidence="1">Uncharacterized protein</fullName>
    </submittedName>
</protein>
<evidence type="ECO:0000313" key="2">
    <source>
        <dbReference type="Proteomes" id="UP001333110"/>
    </source>
</evidence>